<evidence type="ECO:0000313" key="1">
    <source>
        <dbReference type="EMBL" id="KYG28220.1"/>
    </source>
</evidence>
<dbReference type="RefSeq" id="WP_061949643.1">
    <property type="nucleotide sequence ID" value="NZ_LTAO01000034.1"/>
</dbReference>
<organism evidence="1 2">
    <name type="scientific">Alkalihalobacillus trypoxylicola</name>
    <dbReference type="NCBI Taxonomy" id="519424"/>
    <lineage>
        <taxon>Bacteria</taxon>
        <taxon>Bacillati</taxon>
        <taxon>Bacillota</taxon>
        <taxon>Bacilli</taxon>
        <taxon>Bacillales</taxon>
        <taxon>Bacillaceae</taxon>
        <taxon>Alkalihalobacillus</taxon>
    </lineage>
</organism>
<comment type="caution">
    <text evidence="1">The sequence shown here is derived from an EMBL/GenBank/DDBJ whole genome shotgun (WGS) entry which is preliminary data.</text>
</comment>
<reference evidence="1" key="1">
    <citation type="submission" date="2016-02" db="EMBL/GenBank/DDBJ databases">
        <title>Genome sequence of Bacillus trypoxylicola KCTC 13244(T).</title>
        <authorList>
            <person name="Jeong H."/>
            <person name="Park S.-H."/>
            <person name="Choi S.-K."/>
        </authorList>
    </citation>
    <scope>NUCLEOTIDE SEQUENCE [LARGE SCALE GENOMIC DNA]</scope>
    <source>
        <strain evidence="1">KCTC 13244</strain>
    </source>
</reference>
<sequence>MKQHSHHVYITDFGHVSQHSIFLKIAGFDAEKAQEFTGEVRILNGYLYGDLIHRERTELSESCRAFIECRLLTKYENGDFR</sequence>
<gene>
    <name evidence="1" type="ORF">AZF04_09985</name>
</gene>
<keyword evidence="2" id="KW-1185">Reference proteome</keyword>
<dbReference type="OrthoDB" id="2428283at2"/>
<name>A0A161QGV9_9BACI</name>
<evidence type="ECO:0000313" key="2">
    <source>
        <dbReference type="Proteomes" id="UP000075806"/>
    </source>
</evidence>
<dbReference type="Proteomes" id="UP000075806">
    <property type="component" value="Unassembled WGS sequence"/>
</dbReference>
<dbReference type="EMBL" id="LTAO01000034">
    <property type="protein sequence ID" value="KYG28220.1"/>
    <property type="molecule type" value="Genomic_DNA"/>
</dbReference>
<proteinExistence type="predicted"/>
<protein>
    <submittedName>
        <fullName evidence="1">Uncharacterized protein</fullName>
    </submittedName>
</protein>
<dbReference type="AlphaFoldDB" id="A0A161QGV9"/>
<accession>A0A161QGV9</accession>